<evidence type="ECO:0000256" key="3">
    <source>
        <dbReference type="ARBA" id="ARBA00022989"/>
    </source>
</evidence>
<keyword evidence="4 6" id="KW-0472">Membrane</keyword>
<feature type="region of interest" description="Disordered" evidence="5">
    <location>
        <begin position="1"/>
        <end position="39"/>
    </location>
</feature>
<keyword evidence="8" id="KW-0436">Ligase</keyword>
<comment type="subcellular location">
    <subcellularLocation>
        <location evidence="1">Membrane</location>
        <topology evidence="1">Multi-pass membrane protein</topology>
    </subcellularLocation>
</comment>
<feature type="transmembrane region" description="Helical" evidence="6">
    <location>
        <begin position="221"/>
        <end position="238"/>
    </location>
</feature>
<evidence type="ECO:0000259" key="7">
    <source>
        <dbReference type="Pfam" id="PF04932"/>
    </source>
</evidence>
<evidence type="ECO:0000256" key="1">
    <source>
        <dbReference type="ARBA" id="ARBA00004141"/>
    </source>
</evidence>
<reference evidence="8 9" key="1">
    <citation type="journal article" date="2017" name="Int. J. Syst. Evol. Microbiol.">
        <title>Ramlibacter alkalitolerans sp. nov., alkali-tolerant bacterium isolated from soil of ginseng.</title>
        <authorList>
            <person name="Lee D.H."/>
            <person name="Cha C.J."/>
        </authorList>
    </citation>
    <scope>NUCLEOTIDE SEQUENCE [LARGE SCALE GENOMIC DNA]</scope>
    <source>
        <strain evidence="8 9">KACC 19305</strain>
    </source>
</reference>
<dbReference type="InterPro" id="IPR007016">
    <property type="entry name" value="O-antigen_ligase-rel_domated"/>
</dbReference>
<feature type="domain" description="O-antigen ligase-related" evidence="7">
    <location>
        <begin position="228"/>
        <end position="395"/>
    </location>
</feature>
<evidence type="ECO:0000256" key="5">
    <source>
        <dbReference type="SAM" id="MobiDB-lite"/>
    </source>
</evidence>
<comment type="caution">
    <text evidence="8">The sequence shown here is derived from an EMBL/GenBank/DDBJ whole genome shotgun (WGS) entry which is preliminary data.</text>
</comment>
<feature type="transmembrane region" description="Helical" evidence="6">
    <location>
        <begin position="244"/>
        <end position="263"/>
    </location>
</feature>
<feature type="transmembrane region" description="Helical" evidence="6">
    <location>
        <begin position="421"/>
        <end position="439"/>
    </location>
</feature>
<organism evidence="8 9">
    <name type="scientific">Ramlibacter alkalitolerans</name>
    <dbReference type="NCBI Taxonomy" id="2039631"/>
    <lineage>
        <taxon>Bacteria</taxon>
        <taxon>Pseudomonadati</taxon>
        <taxon>Pseudomonadota</taxon>
        <taxon>Betaproteobacteria</taxon>
        <taxon>Burkholderiales</taxon>
        <taxon>Comamonadaceae</taxon>
        <taxon>Ramlibacter</taxon>
    </lineage>
</organism>
<evidence type="ECO:0000313" key="8">
    <source>
        <dbReference type="EMBL" id="MBL0427597.1"/>
    </source>
</evidence>
<keyword evidence="3 6" id="KW-1133">Transmembrane helix</keyword>
<keyword evidence="9" id="KW-1185">Reference proteome</keyword>
<evidence type="ECO:0000256" key="4">
    <source>
        <dbReference type="ARBA" id="ARBA00023136"/>
    </source>
</evidence>
<protein>
    <submittedName>
        <fullName evidence="8">O-antigen ligase family protein</fullName>
    </submittedName>
</protein>
<feature type="transmembrane region" description="Helical" evidence="6">
    <location>
        <begin position="388"/>
        <end position="409"/>
    </location>
</feature>
<proteinExistence type="predicted"/>
<evidence type="ECO:0000256" key="6">
    <source>
        <dbReference type="SAM" id="Phobius"/>
    </source>
</evidence>
<keyword evidence="2 6" id="KW-0812">Transmembrane</keyword>
<dbReference type="GO" id="GO:0016874">
    <property type="term" value="F:ligase activity"/>
    <property type="evidence" value="ECO:0007669"/>
    <property type="project" value="UniProtKB-KW"/>
</dbReference>
<feature type="transmembrane region" description="Helical" evidence="6">
    <location>
        <begin position="197"/>
        <end position="214"/>
    </location>
</feature>
<evidence type="ECO:0000256" key="2">
    <source>
        <dbReference type="ARBA" id="ARBA00022692"/>
    </source>
</evidence>
<gene>
    <name evidence="8" type="ORF">JI746_20955</name>
</gene>
<feature type="transmembrane region" description="Helical" evidence="6">
    <location>
        <begin position="275"/>
        <end position="294"/>
    </location>
</feature>
<name>A0ABS1JTN4_9BURK</name>
<dbReference type="PANTHER" id="PTHR37422:SF13">
    <property type="entry name" value="LIPOPOLYSACCHARIDE BIOSYNTHESIS PROTEIN PA4999-RELATED"/>
    <property type="match status" value="1"/>
</dbReference>
<feature type="transmembrane region" description="Helical" evidence="6">
    <location>
        <begin position="131"/>
        <end position="148"/>
    </location>
</feature>
<accession>A0ABS1JTN4</accession>
<feature type="transmembrane region" description="Helical" evidence="6">
    <location>
        <begin position="155"/>
        <end position="177"/>
    </location>
</feature>
<feature type="transmembrane region" description="Helical" evidence="6">
    <location>
        <begin position="74"/>
        <end position="91"/>
    </location>
</feature>
<dbReference type="InterPro" id="IPR011990">
    <property type="entry name" value="TPR-like_helical_dom_sf"/>
</dbReference>
<dbReference type="EMBL" id="JAEQND010000012">
    <property type="protein sequence ID" value="MBL0427597.1"/>
    <property type="molecule type" value="Genomic_DNA"/>
</dbReference>
<dbReference type="Proteomes" id="UP000622707">
    <property type="component" value="Unassembled WGS sequence"/>
</dbReference>
<dbReference type="PANTHER" id="PTHR37422">
    <property type="entry name" value="TEICHURONIC ACID BIOSYNTHESIS PROTEIN TUAE"/>
    <property type="match status" value="1"/>
</dbReference>
<feature type="transmembrane region" description="Helical" evidence="6">
    <location>
        <begin position="445"/>
        <end position="462"/>
    </location>
</feature>
<dbReference type="RefSeq" id="WP_201692225.1">
    <property type="nucleotide sequence ID" value="NZ_JAEQND010000012.1"/>
</dbReference>
<feature type="transmembrane region" description="Helical" evidence="6">
    <location>
        <begin position="483"/>
        <end position="502"/>
    </location>
</feature>
<dbReference type="InterPro" id="IPR051533">
    <property type="entry name" value="WaaL-like"/>
</dbReference>
<dbReference type="Pfam" id="PF04932">
    <property type="entry name" value="Wzy_C"/>
    <property type="match status" value="1"/>
</dbReference>
<evidence type="ECO:0000313" key="9">
    <source>
        <dbReference type="Proteomes" id="UP000622707"/>
    </source>
</evidence>
<feature type="transmembrane region" description="Helical" evidence="6">
    <location>
        <begin position="103"/>
        <end position="125"/>
    </location>
</feature>
<dbReference type="SUPFAM" id="SSF48452">
    <property type="entry name" value="TPR-like"/>
    <property type="match status" value="1"/>
</dbReference>
<feature type="region of interest" description="Disordered" evidence="5">
    <location>
        <begin position="726"/>
        <end position="755"/>
    </location>
</feature>
<feature type="transmembrane region" description="Helical" evidence="6">
    <location>
        <begin position="46"/>
        <end position="62"/>
    </location>
</feature>
<feature type="compositionally biased region" description="Basic and acidic residues" evidence="5">
    <location>
        <begin position="13"/>
        <end position="26"/>
    </location>
</feature>
<dbReference type="Gene3D" id="1.25.40.10">
    <property type="entry name" value="Tetratricopeptide repeat domain"/>
    <property type="match status" value="1"/>
</dbReference>
<sequence>MARKRRSGPAARPADRPAADLPREGVPRTAPPATDLAPEPLNDGRAAGVLAIALFLAPAVGVPHEEMLQDTLKSIVVSFGALVAVLLFLLAQHERRQPLRWHALLWLPLLLMAYALGSMAWSHTFLAGVEAIRWFLFAAIAWLGLNTFSRERLPIIAWAFHAGALVATGWAMAQFWGGLELFPQGPRPSSTFINRNFYAEYAVSALPFGVLLLARARRNAPVLLLALSVGLLVTGILMTGTRSALITLAVLVLGVLPLVAWRCGRRLACAGWPRGLQAGALAVVAATVLLLGVLPTSSPGILKEDFGTTPFERAVHRAQQIGPSDGSLNLRFVMWKATAAAIAAHPLAGLGAGAWENEIPRYQAEGSQLETDYYVHNEFLQLVAEYGVVGWIFLLLLVAYLLLAAWRTWAPAGREAEADQPWRATVLASLFALMLVSSIGFPWRLAATGALFATCLGALAASDARMGPVRRRLAQPLRWSPRIAHVALGLTGVCLVLAFMIAQQAAQSEQKLVRAAKLALSLTATGNPNDPALAGQRQEVLQLAREGIALNPHYRKITPMVADELARWGDWRDATWIWESVLSSRPYVVAIITNVARGYASMGRGDRAQAWLERAKRLQPRAPAVRSLEVILAARHGDEQHALALAKAAYDEGIVDYDLLNTYFLLAWRGQDFALAQRLLEERMQRWPDSRARGLVQQGLIALDMKQPERALPSFRAGLAAAATPQERAALEQEVPPALRPQLAASGPQTSSSRR</sequence>